<dbReference type="NCBIfam" id="TIGR04183">
    <property type="entry name" value="Por_Secre_tail"/>
    <property type="match status" value="1"/>
</dbReference>
<feature type="signal peptide" evidence="1">
    <location>
        <begin position="1"/>
        <end position="21"/>
    </location>
</feature>
<evidence type="ECO:0000313" key="3">
    <source>
        <dbReference type="EMBL" id="SNR89452.1"/>
    </source>
</evidence>
<evidence type="ECO:0000313" key="4">
    <source>
        <dbReference type="Proteomes" id="UP000198310"/>
    </source>
</evidence>
<dbReference type="InterPro" id="IPR003961">
    <property type="entry name" value="FN3_dom"/>
</dbReference>
<proteinExistence type="predicted"/>
<dbReference type="AlphaFoldDB" id="A0A239A219"/>
<dbReference type="InterPro" id="IPR026444">
    <property type="entry name" value="Secre_tail"/>
</dbReference>
<feature type="domain" description="Fibronectin type-III" evidence="2">
    <location>
        <begin position="29"/>
        <end position="136"/>
    </location>
</feature>
<organism evidence="3 4">
    <name type="scientific">Hymenobacter mucosus</name>
    <dbReference type="NCBI Taxonomy" id="1411120"/>
    <lineage>
        <taxon>Bacteria</taxon>
        <taxon>Pseudomonadati</taxon>
        <taxon>Bacteroidota</taxon>
        <taxon>Cytophagia</taxon>
        <taxon>Cytophagales</taxon>
        <taxon>Hymenobacteraceae</taxon>
        <taxon>Hymenobacter</taxon>
    </lineage>
</organism>
<reference evidence="4" key="1">
    <citation type="submission" date="2017-06" db="EMBL/GenBank/DDBJ databases">
        <authorList>
            <person name="Varghese N."/>
            <person name="Submissions S."/>
        </authorList>
    </citation>
    <scope>NUCLEOTIDE SEQUENCE [LARGE SCALE GENOMIC DNA]</scope>
    <source>
        <strain evidence="4">DSM 28041</strain>
    </source>
</reference>
<dbReference type="SMART" id="SM00060">
    <property type="entry name" value="FN3"/>
    <property type="match status" value="2"/>
</dbReference>
<dbReference type="RefSeq" id="WP_089333804.1">
    <property type="nucleotide sequence ID" value="NZ_FZNS01000010.1"/>
</dbReference>
<dbReference type="Proteomes" id="UP000198310">
    <property type="component" value="Unassembled WGS sequence"/>
</dbReference>
<feature type="domain" description="Fibronectin type-III" evidence="2">
    <location>
        <begin position="308"/>
        <end position="408"/>
    </location>
</feature>
<evidence type="ECO:0000256" key="1">
    <source>
        <dbReference type="SAM" id="SignalP"/>
    </source>
</evidence>
<keyword evidence="1" id="KW-0732">Signal</keyword>
<feature type="chain" id="PRO_5012714907" evidence="1">
    <location>
        <begin position="22"/>
        <end position="844"/>
    </location>
</feature>
<sequence length="844" mass="91039">MKLFTKALGLLLLLINCTFQAHGMARVPPDSAIHLPAGMARCNQVTIAWKSTAADTALYKGKRSLLVLQAVSTATAAPEAQSGTSYIPSSFFGAGQQLGPGQFVVYADTGHVATISGLQPNTAYRADVIAYYDSITFMMGSLHYANPDPAVIDTSVSLYFTTPGCSTSTPPTRGASGASANVIDCSTATLTVNRGNGDGRLMVIQRVPSGSLGAFLSTEPQSGQFYFPNNLYGRGQSLGPDAYAVALGADSTTTLYGLIPGERYKFVAYEYLNERDGAGANTNANPGYAAPVDTAYFDVPLCGTTEPQTAATNLVQTDTTATTIRITWTNGSGTGRIVVLSPLTNIGGLLLPTQNTVYPAAAFGQGGQTRPGAFVVYNGRDSAATITNLQPDTYYQAQVYEYNEAADGTPTYLLSQAPAYGLVKTYPAPAAVAPSKIRFHFSEPFTYYDGITLISWKPGTGTHYLILAQEVRPGRGPLFQPVDGTFYNQRTNNDMTPASRLSGSTYLLSRKAYTSASDTLIYLRNASMGHEYEMAVVEYVLDGNGLPVYTSSTPMNFRTGRFAPSLKGSLVNNEPNLRFSVSAQYHSDYFQIYASEDNTRFTSVGTRIPVTQDSVMSSVSLTQNLSLITVPTYYRVELHHRDGEHVYSNTLLLTPSKPLPVELIRFTGRLGAGNQATLNWATASEKNSAYFEVERSTDGQRFVVAGRANAAGTSTQQRSYELLDPQPISQLTYYRLHQVDLDGSNTYSSVITLRPGPLDLQLSVWPNPATTGQRAQLRLSGLRELASPVQVTIRSVLGQVVRQQTLAAAPVVDWSWSLAGYSPGLYLVEVQTSAGRQVQRLQVQ</sequence>
<accession>A0A239A219</accession>
<dbReference type="CDD" id="cd00063">
    <property type="entry name" value="FN3"/>
    <property type="match status" value="1"/>
</dbReference>
<dbReference type="SUPFAM" id="SSF49265">
    <property type="entry name" value="Fibronectin type III"/>
    <property type="match status" value="1"/>
</dbReference>
<dbReference type="EMBL" id="FZNS01000010">
    <property type="protein sequence ID" value="SNR89452.1"/>
    <property type="molecule type" value="Genomic_DNA"/>
</dbReference>
<keyword evidence="4" id="KW-1185">Reference proteome</keyword>
<dbReference type="Gene3D" id="2.60.40.10">
    <property type="entry name" value="Immunoglobulins"/>
    <property type="match status" value="1"/>
</dbReference>
<gene>
    <name evidence="3" type="ORF">SAMN06269173_110131</name>
</gene>
<dbReference type="InterPro" id="IPR013783">
    <property type="entry name" value="Ig-like_fold"/>
</dbReference>
<dbReference type="InterPro" id="IPR036116">
    <property type="entry name" value="FN3_sf"/>
</dbReference>
<evidence type="ECO:0000259" key="2">
    <source>
        <dbReference type="SMART" id="SM00060"/>
    </source>
</evidence>
<protein>
    <submittedName>
        <fullName evidence="3">Por secretion system C-terminal sorting domain-containing protein</fullName>
    </submittedName>
</protein>
<name>A0A239A219_9BACT</name>